<keyword evidence="13" id="KW-1185">Reference proteome</keyword>
<dbReference type="PANTHER" id="PTHR36766:SF40">
    <property type="entry name" value="DISEASE RESISTANCE PROTEIN RGA3"/>
    <property type="match status" value="1"/>
</dbReference>
<feature type="domain" description="NB-ARC" evidence="7">
    <location>
        <begin position="171"/>
        <end position="343"/>
    </location>
</feature>
<dbReference type="InterPro" id="IPR032675">
    <property type="entry name" value="LRR_dom_sf"/>
</dbReference>
<comment type="caution">
    <text evidence="12">The sequence shown here is derived from an EMBL/GenBank/DDBJ whole genome shotgun (WGS) entry which is preliminary data.</text>
</comment>
<evidence type="ECO:0008006" key="14">
    <source>
        <dbReference type="Google" id="ProtNLM"/>
    </source>
</evidence>
<evidence type="ECO:0000259" key="10">
    <source>
        <dbReference type="Pfam" id="PF23559"/>
    </source>
</evidence>
<dbReference type="InterPro" id="IPR036388">
    <property type="entry name" value="WH-like_DNA-bd_sf"/>
</dbReference>
<keyword evidence="6" id="KW-0175">Coiled coil</keyword>
<dbReference type="PRINTS" id="PR00364">
    <property type="entry name" value="DISEASERSIST"/>
</dbReference>
<dbReference type="InterPro" id="IPR056789">
    <property type="entry name" value="LRR_R13L1-DRL21"/>
</dbReference>
<feature type="domain" description="Disease resistance protein winged helix" evidence="10">
    <location>
        <begin position="427"/>
        <end position="495"/>
    </location>
</feature>
<reference evidence="12 13" key="1">
    <citation type="submission" date="2024-11" db="EMBL/GenBank/DDBJ databases">
        <title>Chromosome-level genome assembly of Eucalyptus globulus Labill. provides insights into its genome evolution.</title>
        <authorList>
            <person name="Li X."/>
        </authorList>
    </citation>
    <scope>NUCLEOTIDE SEQUENCE [LARGE SCALE GENOMIC DNA]</scope>
    <source>
        <strain evidence="12">CL2024</strain>
        <tissue evidence="12">Fresh tender leaves</tissue>
    </source>
</reference>
<accession>A0ABD3LCW0</accession>
<feature type="domain" description="Disease resistance N-terminal" evidence="8">
    <location>
        <begin position="18"/>
        <end position="96"/>
    </location>
</feature>
<dbReference type="InterPro" id="IPR002182">
    <property type="entry name" value="NB-ARC"/>
</dbReference>
<dbReference type="EMBL" id="JBJKBG010000002">
    <property type="protein sequence ID" value="KAL3749247.1"/>
    <property type="molecule type" value="Genomic_DNA"/>
</dbReference>
<dbReference type="Gene3D" id="3.40.50.300">
    <property type="entry name" value="P-loop containing nucleotide triphosphate hydrolases"/>
    <property type="match status" value="1"/>
</dbReference>
<dbReference type="Pfam" id="PF13855">
    <property type="entry name" value="LRR_8"/>
    <property type="match status" value="1"/>
</dbReference>
<protein>
    <recommendedName>
        <fullName evidence="14">Disease resistance protein RGA3</fullName>
    </recommendedName>
</protein>
<dbReference type="AlphaFoldDB" id="A0ABD3LCW0"/>
<dbReference type="GO" id="GO:0051707">
    <property type="term" value="P:response to other organism"/>
    <property type="evidence" value="ECO:0007669"/>
    <property type="project" value="UniProtKB-ARBA"/>
</dbReference>
<evidence type="ECO:0000256" key="6">
    <source>
        <dbReference type="SAM" id="Coils"/>
    </source>
</evidence>
<dbReference type="Gene3D" id="1.10.8.430">
    <property type="entry name" value="Helical domain of apoptotic protease-activating factors"/>
    <property type="match status" value="1"/>
</dbReference>
<dbReference type="InterPro" id="IPR041118">
    <property type="entry name" value="Rx_N"/>
</dbReference>
<dbReference type="FunFam" id="1.10.10.10:FF:000322">
    <property type="entry name" value="Probable disease resistance protein At1g63360"/>
    <property type="match status" value="1"/>
</dbReference>
<dbReference type="SUPFAM" id="SSF52058">
    <property type="entry name" value="L domain-like"/>
    <property type="match status" value="2"/>
</dbReference>
<keyword evidence="4" id="KW-0611">Plant defense</keyword>
<dbReference type="Pfam" id="PF18052">
    <property type="entry name" value="Rx_N"/>
    <property type="match status" value="1"/>
</dbReference>
<evidence type="ECO:0000259" key="7">
    <source>
        <dbReference type="Pfam" id="PF00931"/>
    </source>
</evidence>
<keyword evidence="3" id="KW-0547">Nucleotide-binding</keyword>
<dbReference type="InterPro" id="IPR058922">
    <property type="entry name" value="WHD_DRP"/>
</dbReference>
<sequence length="1072" mass="123617">MAEAVSVAIGEIIANQVSQALEKLGKLWGVKHELEELKNIVPTLRAVLNDAEKQCYQNDQIQVWLDNMKDALYDAQDVLEEFNIEARQRELRGHNEVTKEVRTFFSSSNQFTFNLKMSSKVRAVRKKIEDIKTHRKFHLDERHVDSQVEREQKKREEMHSFIPKGVIIGRDNDKETVMEFLLDPNMTEDVSILPIVGIGGFGKTALAQCIYNDEMVSKHFHLKMWVCVSNDFDVKKIVTNILACIKQRGPGEAAVEQLQRDLRTEIDGKRYLLVLDDLWNEEQEEWLSLKNLLVGGARGSKILITTRLHSVAELTRTFPPHTLGELSENASFDLLMQLAFRKEEDIQDPDMRIIGEDIVRKCSGVPLVIRTVGSLLFFKKTKREWLHFKDHELPEVSQREDRIKSILKLSYDHLPSHLKRCFAFCSLFPKDYEIEKQTLVNLWMAEGFIQPSSGSPHLEDIAHGYFMYLLWSNFFQEFQEDKGTCKMHDLMHDLACSVVGTECWVAWDGTKPIHEKTRHISCDSTSNLMGEPPISFLKASALRTFLSVARYRERKLTSEADLRRLIQSFKRLRILDLHGANVKKVPRFICKLKHLTYLNLSKNYALKRLPNSITRLHNLQTLNLNSCFALEELPRGIRKLVSLRNLDIDGCDKLSYMPCGLEQLSSLHRLTRFILPKDKALAKKYCRLGELNRLNKIRGTLSIENLGSVTNAVEESPAVDLREKRSLEHLSLSWGNFDITDEAMIIKRDEALLDGLRPPDNLQKLIIKGYNGESFPRWITELSNLVELELAWWERCKHFPQLGLSKLKRLYIYGMKFLEYLPGECLENLTSLEYLGIISLPRLISLPLRLWHLPKLVDLDIDWCKELDLSKDESGNIILDFHGLQSLRSLWISDLPKLESLPQWILQLRNLESLAIGGFPRLTSLPLRLWHLSKLVALEIRDCEELDLSKDESGNIIVDFHGLQSLRSLRIDHLPKLESLPQWILQLRSLESLEIYGCDNLKALLEQIEALQSLQSLGIMSCPSLTSLPEGMERLTSLTHLTIHFCPKLKERCKSDAGEDWYKIAHILHLDL</sequence>
<feature type="coiled-coil region" evidence="6">
    <location>
        <begin position="34"/>
        <end position="85"/>
    </location>
</feature>
<dbReference type="GO" id="GO:0006952">
    <property type="term" value="P:defense response"/>
    <property type="evidence" value="ECO:0007669"/>
    <property type="project" value="UniProtKB-KW"/>
</dbReference>
<dbReference type="Gene3D" id="1.10.10.10">
    <property type="entry name" value="Winged helix-like DNA-binding domain superfamily/Winged helix DNA-binding domain"/>
    <property type="match status" value="1"/>
</dbReference>
<dbReference type="InterPro" id="IPR001611">
    <property type="entry name" value="Leu-rich_rpt"/>
</dbReference>
<dbReference type="Pfam" id="PF00931">
    <property type="entry name" value="NB-ARC"/>
    <property type="match status" value="1"/>
</dbReference>
<dbReference type="PANTHER" id="PTHR36766">
    <property type="entry name" value="PLANT BROAD-SPECTRUM MILDEW RESISTANCE PROTEIN RPW8"/>
    <property type="match status" value="1"/>
</dbReference>
<evidence type="ECO:0000259" key="9">
    <source>
        <dbReference type="Pfam" id="PF23247"/>
    </source>
</evidence>
<dbReference type="Gene3D" id="1.20.5.4130">
    <property type="match status" value="1"/>
</dbReference>
<dbReference type="FunFam" id="3.40.50.300:FF:001091">
    <property type="entry name" value="Probable disease resistance protein At1g61300"/>
    <property type="match status" value="1"/>
</dbReference>
<evidence type="ECO:0000256" key="2">
    <source>
        <dbReference type="ARBA" id="ARBA00022737"/>
    </source>
</evidence>
<evidence type="ECO:0000313" key="13">
    <source>
        <dbReference type="Proteomes" id="UP001634007"/>
    </source>
</evidence>
<dbReference type="InterPro" id="IPR042197">
    <property type="entry name" value="Apaf_helical"/>
</dbReference>
<feature type="domain" description="Disease resistance protein At4g27190-like leucine-rich repeats" evidence="9">
    <location>
        <begin position="908"/>
        <end position="1022"/>
    </location>
</feature>
<dbReference type="Pfam" id="PF25019">
    <property type="entry name" value="LRR_R13L1-DRL21"/>
    <property type="match status" value="1"/>
</dbReference>
<evidence type="ECO:0000256" key="1">
    <source>
        <dbReference type="ARBA" id="ARBA00022614"/>
    </source>
</evidence>
<evidence type="ECO:0000259" key="11">
    <source>
        <dbReference type="Pfam" id="PF25019"/>
    </source>
</evidence>
<name>A0ABD3LCW0_EUCGL</name>
<evidence type="ECO:0000313" key="12">
    <source>
        <dbReference type="EMBL" id="KAL3749247.1"/>
    </source>
</evidence>
<keyword evidence="1" id="KW-0433">Leucine-rich repeat</keyword>
<dbReference type="Gene3D" id="3.80.10.10">
    <property type="entry name" value="Ribonuclease Inhibitor"/>
    <property type="match status" value="3"/>
</dbReference>
<keyword evidence="2" id="KW-0677">Repeat</keyword>
<evidence type="ECO:0000256" key="5">
    <source>
        <dbReference type="ARBA" id="ARBA00022840"/>
    </source>
</evidence>
<gene>
    <name evidence="12" type="ORF">ACJRO7_010360</name>
</gene>
<dbReference type="Pfam" id="PF23247">
    <property type="entry name" value="LRR_RPS2"/>
    <property type="match status" value="1"/>
</dbReference>
<dbReference type="InterPro" id="IPR057135">
    <property type="entry name" value="At4g27190-like_LRR"/>
</dbReference>
<keyword evidence="5" id="KW-0067">ATP-binding</keyword>
<dbReference type="SUPFAM" id="SSF52540">
    <property type="entry name" value="P-loop containing nucleoside triphosphate hydrolases"/>
    <property type="match status" value="1"/>
</dbReference>
<evidence type="ECO:0000256" key="3">
    <source>
        <dbReference type="ARBA" id="ARBA00022741"/>
    </source>
</evidence>
<evidence type="ECO:0000259" key="8">
    <source>
        <dbReference type="Pfam" id="PF18052"/>
    </source>
</evidence>
<organism evidence="12 13">
    <name type="scientific">Eucalyptus globulus</name>
    <name type="common">Tasmanian blue gum</name>
    <dbReference type="NCBI Taxonomy" id="34317"/>
    <lineage>
        <taxon>Eukaryota</taxon>
        <taxon>Viridiplantae</taxon>
        <taxon>Streptophyta</taxon>
        <taxon>Embryophyta</taxon>
        <taxon>Tracheophyta</taxon>
        <taxon>Spermatophyta</taxon>
        <taxon>Magnoliopsida</taxon>
        <taxon>eudicotyledons</taxon>
        <taxon>Gunneridae</taxon>
        <taxon>Pentapetalae</taxon>
        <taxon>rosids</taxon>
        <taxon>malvids</taxon>
        <taxon>Myrtales</taxon>
        <taxon>Myrtaceae</taxon>
        <taxon>Myrtoideae</taxon>
        <taxon>Eucalypteae</taxon>
        <taxon>Eucalyptus</taxon>
    </lineage>
</organism>
<dbReference type="Proteomes" id="UP001634007">
    <property type="component" value="Unassembled WGS sequence"/>
</dbReference>
<proteinExistence type="predicted"/>
<dbReference type="GO" id="GO:0005524">
    <property type="term" value="F:ATP binding"/>
    <property type="evidence" value="ECO:0007669"/>
    <property type="project" value="UniProtKB-KW"/>
</dbReference>
<dbReference type="InterPro" id="IPR027417">
    <property type="entry name" value="P-loop_NTPase"/>
</dbReference>
<dbReference type="Pfam" id="PF23559">
    <property type="entry name" value="WHD_DRP"/>
    <property type="match status" value="1"/>
</dbReference>
<feature type="domain" description="R13L1/DRL21-like LRR repeat region" evidence="11">
    <location>
        <begin position="688"/>
        <end position="815"/>
    </location>
</feature>
<evidence type="ECO:0000256" key="4">
    <source>
        <dbReference type="ARBA" id="ARBA00022821"/>
    </source>
</evidence>